<dbReference type="AlphaFoldDB" id="A0A2T0SE89"/>
<accession>A0A2T0SE89</accession>
<proteinExistence type="predicted"/>
<name>A0A2T0SE89_9BACT</name>
<dbReference type="Proteomes" id="UP000238375">
    <property type="component" value="Unassembled WGS sequence"/>
</dbReference>
<keyword evidence="2" id="KW-1185">Reference proteome</keyword>
<gene>
    <name evidence="1" type="ORF">CLV58_12227</name>
</gene>
<evidence type="ECO:0000313" key="2">
    <source>
        <dbReference type="Proteomes" id="UP000238375"/>
    </source>
</evidence>
<dbReference type="OrthoDB" id="960890at2"/>
<organism evidence="1 2">
    <name type="scientific">Spirosoma oryzae</name>
    <dbReference type="NCBI Taxonomy" id="1469603"/>
    <lineage>
        <taxon>Bacteria</taxon>
        <taxon>Pseudomonadati</taxon>
        <taxon>Bacteroidota</taxon>
        <taxon>Cytophagia</taxon>
        <taxon>Cytophagales</taxon>
        <taxon>Cytophagaceae</taxon>
        <taxon>Spirosoma</taxon>
    </lineage>
</organism>
<reference evidence="1 2" key="1">
    <citation type="submission" date="2018-03" db="EMBL/GenBank/DDBJ databases">
        <title>Genomic Encyclopedia of Archaeal and Bacterial Type Strains, Phase II (KMG-II): from individual species to whole genera.</title>
        <authorList>
            <person name="Goeker M."/>
        </authorList>
    </citation>
    <scope>NUCLEOTIDE SEQUENCE [LARGE SCALE GENOMIC DNA]</scope>
    <source>
        <strain evidence="1 2">DSM 28354</strain>
    </source>
</reference>
<dbReference type="RefSeq" id="WP_106139825.1">
    <property type="nucleotide sequence ID" value="NZ_PVTE01000022.1"/>
</dbReference>
<evidence type="ECO:0000313" key="1">
    <source>
        <dbReference type="EMBL" id="PRY31732.1"/>
    </source>
</evidence>
<protein>
    <submittedName>
        <fullName evidence="1">Uncharacterized protein</fullName>
    </submittedName>
</protein>
<dbReference type="EMBL" id="PVTE01000022">
    <property type="protein sequence ID" value="PRY31732.1"/>
    <property type="molecule type" value="Genomic_DNA"/>
</dbReference>
<sequence>MNRFSVIYQYKGQYHHVGRHTLDEAKATLDTIANSGTRKAIGIYDDKTELFSWEPNRQGQYDQSPIETQGRLGEQIIHIAQALRRRDMNWRGEFQRPSLFA</sequence>
<comment type="caution">
    <text evidence="1">The sequence shown here is derived from an EMBL/GenBank/DDBJ whole genome shotgun (WGS) entry which is preliminary data.</text>
</comment>